<evidence type="ECO:0000256" key="1">
    <source>
        <dbReference type="SAM" id="MobiDB-lite"/>
    </source>
</evidence>
<dbReference type="EMBL" id="KJ605395">
    <property type="protein sequence ID" value="AIU93547.1"/>
    <property type="molecule type" value="Genomic_DNA"/>
</dbReference>
<sequence>MTTPRAARTAALIAAAKSKSARKTADAEQAIRRLLTRGERITFQAVQREAGVSHAFLYNHPELRPRIERLRAEATPPAGTDTTRADPENTLVRVLGRQITDLKKQHRTEVLALRDALEQAHGENLELRRRLDRTGAATSRVPSIDEPS</sequence>
<dbReference type="EMBL" id="KJ605395">
    <property type="protein sequence ID" value="AIU93442.1"/>
    <property type="molecule type" value="Genomic_DNA"/>
</dbReference>
<dbReference type="AlphaFoldDB" id="A0A097SPU4"/>
<reference evidence="3" key="1">
    <citation type="submission" date="2014-03" db="EMBL/GenBank/DDBJ databases">
        <authorList>
            <person name="Zhang G."/>
            <person name="Zhu L."/>
            <person name="Fang P."/>
        </authorList>
    </citation>
    <scope>NUCLEOTIDE SEQUENCE</scope>
    <source>
        <strain evidence="3">NS1</strain>
        <plasmid evidence="3">pNSL1</plasmid>
    </source>
</reference>
<gene>
    <name evidence="3" type="ORF">LRS1606.113</name>
    <name evidence="4" type="ORF">LRS1606.143</name>
    <name evidence="2" type="ORF">LRS1606.8</name>
</gene>
<evidence type="ECO:0000313" key="2">
    <source>
        <dbReference type="EMBL" id="AIU93442.1"/>
    </source>
</evidence>
<dbReference type="InterPro" id="IPR046229">
    <property type="entry name" value="TnpC-like"/>
</dbReference>
<evidence type="ECO:0000313" key="4">
    <source>
        <dbReference type="EMBL" id="AIU93577.1"/>
    </source>
</evidence>
<proteinExistence type="predicted"/>
<keyword evidence="3" id="KW-0614">Plasmid</keyword>
<dbReference type="Pfam" id="PF19776">
    <property type="entry name" value="DUF6262"/>
    <property type="match status" value="1"/>
</dbReference>
<dbReference type="EMBL" id="KJ605395">
    <property type="protein sequence ID" value="AIU93577.1"/>
    <property type="molecule type" value="Genomic_DNA"/>
</dbReference>
<feature type="region of interest" description="Disordered" evidence="1">
    <location>
        <begin position="128"/>
        <end position="148"/>
    </location>
</feature>
<organism evidence="3">
    <name type="scientific">Rhodococcus sp. NS1</name>
    <dbReference type="NCBI Taxonomy" id="402236"/>
    <lineage>
        <taxon>Bacteria</taxon>
        <taxon>Bacillati</taxon>
        <taxon>Actinomycetota</taxon>
        <taxon>Actinomycetes</taxon>
        <taxon>Mycobacteriales</taxon>
        <taxon>Nocardiaceae</taxon>
        <taxon>Rhodococcus</taxon>
    </lineage>
</organism>
<evidence type="ECO:0000313" key="3">
    <source>
        <dbReference type="EMBL" id="AIU93547.1"/>
    </source>
</evidence>
<geneLocation type="plasmid" evidence="3">
    <name>pNSL1</name>
</geneLocation>
<evidence type="ECO:0008006" key="5">
    <source>
        <dbReference type="Google" id="ProtNLM"/>
    </source>
</evidence>
<name>A0A097SPU4_9NOCA</name>
<accession>A0A097SPU4</accession>
<protein>
    <recommendedName>
        <fullName evidence="5">Transposase</fullName>
    </recommendedName>
</protein>